<evidence type="ECO:0000313" key="3">
    <source>
        <dbReference type="Proteomes" id="UP000694380"/>
    </source>
</evidence>
<accession>A0A8C3PGA7</accession>
<evidence type="ECO:0008006" key="4">
    <source>
        <dbReference type="Google" id="ProtNLM"/>
    </source>
</evidence>
<dbReference type="AlphaFoldDB" id="A0A8C3PGA7"/>
<protein>
    <recommendedName>
        <fullName evidence="4">Secreted protein</fullName>
    </recommendedName>
</protein>
<keyword evidence="3" id="KW-1185">Reference proteome</keyword>
<dbReference type="Proteomes" id="UP000694380">
    <property type="component" value="Unplaced"/>
</dbReference>
<evidence type="ECO:0000256" key="1">
    <source>
        <dbReference type="SAM" id="SignalP"/>
    </source>
</evidence>
<keyword evidence="1" id="KW-0732">Signal</keyword>
<reference evidence="2" key="1">
    <citation type="submission" date="2025-08" db="UniProtKB">
        <authorList>
            <consortium name="Ensembl"/>
        </authorList>
    </citation>
    <scope>IDENTIFICATION</scope>
</reference>
<evidence type="ECO:0000313" key="2">
    <source>
        <dbReference type="Ensembl" id="ENSCPBP00000040747.1"/>
    </source>
</evidence>
<reference evidence="2" key="2">
    <citation type="submission" date="2025-09" db="UniProtKB">
        <authorList>
            <consortium name="Ensembl"/>
        </authorList>
    </citation>
    <scope>IDENTIFICATION</scope>
</reference>
<dbReference type="GeneTree" id="ENSGT01010000229399"/>
<organism evidence="2 3">
    <name type="scientific">Chrysemys picta bellii</name>
    <name type="common">Western painted turtle</name>
    <name type="synonym">Emys bellii</name>
    <dbReference type="NCBI Taxonomy" id="8478"/>
    <lineage>
        <taxon>Eukaryota</taxon>
        <taxon>Metazoa</taxon>
        <taxon>Chordata</taxon>
        <taxon>Craniata</taxon>
        <taxon>Vertebrata</taxon>
        <taxon>Euteleostomi</taxon>
        <taxon>Archelosauria</taxon>
        <taxon>Testudinata</taxon>
        <taxon>Testudines</taxon>
        <taxon>Cryptodira</taxon>
        <taxon>Durocryptodira</taxon>
        <taxon>Testudinoidea</taxon>
        <taxon>Emydidae</taxon>
        <taxon>Chrysemys</taxon>
    </lineage>
</organism>
<name>A0A8C3PGA7_CHRPI</name>
<proteinExistence type="predicted"/>
<feature type="chain" id="PRO_5034530005" description="Secreted protein" evidence="1">
    <location>
        <begin position="25"/>
        <end position="107"/>
    </location>
</feature>
<sequence>MFLCVCQKLVFCFWFLVLWSSAVASATFHFRLHSFLFSSCSIGAELPAGKMLSRSVESSSAAQPPPSSCLIPLYVPQPRCQAPPDNAALCLRLCRLKLHRKAFWLFF</sequence>
<feature type="signal peptide" evidence="1">
    <location>
        <begin position="1"/>
        <end position="24"/>
    </location>
</feature>
<dbReference type="Ensembl" id="ENSCPBT00000047739.1">
    <property type="protein sequence ID" value="ENSCPBP00000040747.1"/>
    <property type="gene ID" value="ENSCPBG00000027980.1"/>
</dbReference>